<dbReference type="Gene3D" id="2.30.30.1040">
    <property type="match status" value="1"/>
</dbReference>
<dbReference type="InterPro" id="IPR015300">
    <property type="entry name" value="DNA-bd_pseudobarrel_sf"/>
</dbReference>
<proteinExistence type="inferred from homology"/>
<evidence type="ECO:0000256" key="9">
    <source>
        <dbReference type="ARBA" id="ARBA00033478"/>
    </source>
</evidence>
<keyword evidence="6 10" id="KW-0804">Transcription</keyword>
<evidence type="ECO:0000256" key="8">
    <source>
        <dbReference type="ARBA" id="ARBA00023294"/>
    </source>
</evidence>
<dbReference type="GO" id="GO:0006355">
    <property type="term" value="P:regulation of DNA-templated transcription"/>
    <property type="evidence" value="ECO:0007669"/>
    <property type="project" value="InterPro"/>
</dbReference>
<keyword evidence="7 10" id="KW-0539">Nucleus</keyword>
<dbReference type="InterPro" id="IPR010525">
    <property type="entry name" value="ARF_dom"/>
</dbReference>
<dbReference type="Gene3D" id="2.40.330.10">
    <property type="entry name" value="DNA-binding pseudobarrel domain"/>
    <property type="match status" value="1"/>
</dbReference>
<reference evidence="14" key="2">
    <citation type="submission" date="2020-08" db="EMBL/GenBank/DDBJ databases">
        <title>Plant Genome Project.</title>
        <authorList>
            <person name="Zhang R.-G."/>
        </authorList>
    </citation>
    <scope>NUCLEOTIDE SEQUENCE</scope>
    <source>
        <strain evidence="14">Huo1</strain>
        <tissue evidence="14">Leaf</tissue>
    </source>
</reference>
<dbReference type="EMBL" id="PNBA02000002">
    <property type="protein sequence ID" value="KAG6434250.1"/>
    <property type="molecule type" value="Genomic_DNA"/>
</dbReference>
<evidence type="ECO:0000256" key="1">
    <source>
        <dbReference type="ARBA" id="ARBA00004123"/>
    </source>
</evidence>
<comment type="caution">
    <text evidence="14">The sequence shown here is derived from an EMBL/GenBank/DDBJ whole genome shotgun (WGS) entry which is preliminary data.</text>
</comment>
<sequence length="547" mass="60619">MFLLQAYTLTCFISLCVCSSLSLLQLSSFPPFFSMAHADGLIKGASEERGAASQALYGALWKACAGPLVDVPDVEDNVYYFPQGHLEQLEASTNQELDQHIPHYNLPTKILCRVAHIHMMAEPDTDEVYARINLLPHTDQTKPRNPYAPPPDPPKPSIRSFSKILTASDTSTHGGFSVLRKHANECLPPLDMSQPTPTQDLVAKDLQGHEWHFKHIFRGQPRRHLLTTGWSTFVTSKKLVAGDCFIFVRGENGELRVGTRHLARRQSSMPPAVISSQSMLLGVLASASHALSTHTLLAVYYKPRTTQFVIGINKYLEAIKHEFAVGMHFQMRFEGEDLPERRFTGTIVGVGDCSSQWTESAWRSLKVQWDEPATIPRPDRVSPWEIEPFVPSPVETSQPATKIKKQVLRPPKQKDLNGSLPSSAPRSGRALLSLLTVNTSLSLSRESRAGKSILLQSALCNSPIASRTRKCLDQIKKLENAPACRLFGFDLRNNSNKISPLLEKEAHLPRPSTKSPETDDKQGVDLLASSKEGKDAQMEAPPIDTQG</sequence>
<dbReference type="FunFam" id="2.40.330.10:FF:000001">
    <property type="entry name" value="Auxin response factor"/>
    <property type="match status" value="1"/>
</dbReference>
<keyword evidence="15" id="KW-1185">Reference proteome</keyword>
<evidence type="ECO:0000256" key="2">
    <source>
        <dbReference type="ARBA" id="ARBA00007853"/>
    </source>
</evidence>
<dbReference type="SMART" id="SM01019">
    <property type="entry name" value="B3"/>
    <property type="match status" value="1"/>
</dbReference>
<evidence type="ECO:0000313" key="14">
    <source>
        <dbReference type="EMBL" id="KAG6434250.1"/>
    </source>
</evidence>
<keyword evidence="12" id="KW-0732">Signal</keyword>
<evidence type="ECO:0000256" key="7">
    <source>
        <dbReference type="ARBA" id="ARBA00023242"/>
    </source>
</evidence>
<comment type="function">
    <text evidence="10">Auxin response factors (ARFs) are transcriptional factors that bind specifically to the DNA sequence 5'-TGTCTC-3' found in the auxin-responsive promoter elements (AuxREs).</text>
</comment>
<protein>
    <recommendedName>
        <fullName evidence="10">Auxin response factor</fullName>
    </recommendedName>
</protein>
<feature type="region of interest" description="Disordered" evidence="11">
    <location>
        <begin position="136"/>
        <end position="160"/>
    </location>
</feature>
<evidence type="ECO:0000256" key="11">
    <source>
        <dbReference type="SAM" id="MobiDB-lite"/>
    </source>
</evidence>
<comment type="subcellular location">
    <subcellularLocation>
        <location evidence="1 10">Nucleus</location>
    </subcellularLocation>
</comment>
<dbReference type="InterPro" id="IPR044835">
    <property type="entry name" value="ARF_plant"/>
</dbReference>
<keyword evidence="3" id="KW-0217">Developmental protein</keyword>
<keyword evidence="4 10" id="KW-0805">Transcription regulation</keyword>
<evidence type="ECO:0000256" key="6">
    <source>
        <dbReference type="ARBA" id="ARBA00023163"/>
    </source>
</evidence>
<organism evidence="14">
    <name type="scientific">Salvia splendens</name>
    <name type="common">Scarlet sage</name>
    <dbReference type="NCBI Taxonomy" id="180675"/>
    <lineage>
        <taxon>Eukaryota</taxon>
        <taxon>Viridiplantae</taxon>
        <taxon>Streptophyta</taxon>
        <taxon>Embryophyta</taxon>
        <taxon>Tracheophyta</taxon>
        <taxon>Spermatophyta</taxon>
        <taxon>Magnoliopsida</taxon>
        <taxon>eudicotyledons</taxon>
        <taxon>Gunneridae</taxon>
        <taxon>Pentapetalae</taxon>
        <taxon>asterids</taxon>
        <taxon>lamiids</taxon>
        <taxon>Lamiales</taxon>
        <taxon>Lamiaceae</taxon>
        <taxon>Nepetoideae</taxon>
        <taxon>Mentheae</taxon>
        <taxon>Salviinae</taxon>
        <taxon>Salvia</taxon>
        <taxon>Salvia subgen. Calosphace</taxon>
        <taxon>core Calosphace</taxon>
    </lineage>
</organism>
<dbReference type="Proteomes" id="UP000298416">
    <property type="component" value="Unassembled WGS sequence"/>
</dbReference>
<evidence type="ECO:0000256" key="5">
    <source>
        <dbReference type="ARBA" id="ARBA00023125"/>
    </source>
</evidence>
<dbReference type="Pfam" id="PF06507">
    <property type="entry name" value="ARF_AD"/>
    <property type="match status" value="1"/>
</dbReference>
<dbReference type="GO" id="GO:0003677">
    <property type="term" value="F:DNA binding"/>
    <property type="evidence" value="ECO:0007669"/>
    <property type="project" value="UniProtKB-KW"/>
</dbReference>
<dbReference type="CDD" id="cd10017">
    <property type="entry name" value="B3_DNA"/>
    <property type="match status" value="1"/>
</dbReference>
<dbReference type="GO" id="GO:0009835">
    <property type="term" value="P:fruit ripening"/>
    <property type="evidence" value="ECO:0007669"/>
    <property type="project" value="UniProtKB-KW"/>
</dbReference>
<feature type="compositionally biased region" description="Pro residues" evidence="11">
    <location>
        <begin position="146"/>
        <end position="156"/>
    </location>
</feature>
<dbReference type="AlphaFoldDB" id="A0A8X8YJU2"/>
<comment type="similarity">
    <text evidence="2 10">Belongs to the ARF family.</text>
</comment>
<evidence type="ECO:0000256" key="10">
    <source>
        <dbReference type="RuleBase" id="RU004561"/>
    </source>
</evidence>
<evidence type="ECO:0000259" key="13">
    <source>
        <dbReference type="PROSITE" id="PS50863"/>
    </source>
</evidence>
<reference evidence="14" key="1">
    <citation type="submission" date="2018-01" db="EMBL/GenBank/DDBJ databases">
        <authorList>
            <person name="Mao J.F."/>
        </authorList>
    </citation>
    <scope>NUCLEOTIDE SEQUENCE</scope>
    <source>
        <strain evidence="14">Huo1</strain>
        <tissue evidence="14">Leaf</tissue>
    </source>
</reference>
<comment type="subunit">
    <text evidence="10">Homodimers and heterodimers.</text>
</comment>
<dbReference type="Pfam" id="PF02362">
    <property type="entry name" value="B3"/>
    <property type="match status" value="1"/>
</dbReference>
<name>A0A8X8YJU2_SALSN</name>
<dbReference type="InterPro" id="IPR003340">
    <property type="entry name" value="B3_DNA-bd"/>
</dbReference>
<feature type="chain" id="PRO_5036487704" description="Auxin response factor" evidence="12">
    <location>
        <begin position="19"/>
        <end position="547"/>
    </location>
</feature>
<feature type="region of interest" description="Disordered" evidence="11">
    <location>
        <begin position="500"/>
        <end position="547"/>
    </location>
</feature>
<gene>
    <name evidence="14" type="ORF">SASPL_105874</name>
</gene>
<evidence type="ECO:0000313" key="15">
    <source>
        <dbReference type="Proteomes" id="UP000298416"/>
    </source>
</evidence>
<feature type="domain" description="TF-B3" evidence="13">
    <location>
        <begin position="161"/>
        <end position="263"/>
    </location>
</feature>
<dbReference type="GO" id="GO:0005634">
    <property type="term" value="C:nucleus"/>
    <property type="evidence" value="ECO:0007669"/>
    <property type="project" value="UniProtKB-SubCell"/>
</dbReference>
<dbReference type="SUPFAM" id="SSF101936">
    <property type="entry name" value="DNA-binding pseudobarrel domain"/>
    <property type="match status" value="1"/>
</dbReference>
<evidence type="ECO:0000256" key="3">
    <source>
        <dbReference type="ARBA" id="ARBA00022473"/>
    </source>
</evidence>
<accession>A0A8X8YJU2</accession>
<keyword evidence="8 10" id="KW-0927">Auxin signaling pathway</keyword>
<dbReference type="FunFam" id="2.30.30.1040:FF:000001">
    <property type="entry name" value="Auxin response factor"/>
    <property type="match status" value="1"/>
</dbReference>
<keyword evidence="9" id="KW-0292">Fruit ripening</keyword>
<dbReference type="GO" id="GO:0009734">
    <property type="term" value="P:auxin-activated signaling pathway"/>
    <property type="evidence" value="ECO:0007669"/>
    <property type="project" value="UniProtKB-KW"/>
</dbReference>
<evidence type="ECO:0000256" key="12">
    <source>
        <dbReference type="SAM" id="SignalP"/>
    </source>
</evidence>
<dbReference type="PANTHER" id="PTHR31384">
    <property type="entry name" value="AUXIN RESPONSE FACTOR 4-RELATED"/>
    <property type="match status" value="1"/>
</dbReference>
<dbReference type="PROSITE" id="PS50863">
    <property type="entry name" value="B3"/>
    <property type="match status" value="1"/>
</dbReference>
<feature type="signal peptide" evidence="12">
    <location>
        <begin position="1"/>
        <end position="18"/>
    </location>
</feature>
<evidence type="ECO:0000256" key="4">
    <source>
        <dbReference type="ARBA" id="ARBA00023015"/>
    </source>
</evidence>
<dbReference type="PANTHER" id="PTHR31384:SF1">
    <property type="entry name" value="AUXIN RESPONSE FACTOR 9"/>
    <property type="match status" value="1"/>
</dbReference>
<keyword evidence="5 10" id="KW-0238">DNA-binding</keyword>